<dbReference type="EMBL" id="CP011409">
    <property type="protein sequence ID" value="AKZ62890.1"/>
    <property type="molecule type" value="Genomic_DNA"/>
</dbReference>
<evidence type="ECO:0000313" key="4">
    <source>
        <dbReference type="Proteomes" id="UP000063429"/>
    </source>
</evidence>
<keyword evidence="1" id="KW-0175">Coiled coil</keyword>
<feature type="coiled-coil region" evidence="1">
    <location>
        <begin position="52"/>
        <end position="79"/>
    </location>
</feature>
<feature type="coiled-coil region" evidence="1">
    <location>
        <begin position="213"/>
        <end position="264"/>
    </location>
</feature>
<evidence type="ECO:0000256" key="1">
    <source>
        <dbReference type="SAM" id="Coils"/>
    </source>
</evidence>
<proteinExistence type="predicted"/>
<organism evidence="3 4">
    <name type="scientific">Herbaspirillum hiltneri N3</name>
    <dbReference type="NCBI Taxonomy" id="1262470"/>
    <lineage>
        <taxon>Bacteria</taxon>
        <taxon>Pseudomonadati</taxon>
        <taxon>Pseudomonadota</taxon>
        <taxon>Betaproteobacteria</taxon>
        <taxon>Burkholderiales</taxon>
        <taxon>Oxalobacteraceae</taxon>
        <taxon>Herbaspirillum</taxon>
    </lineage>
</organism>
<reference evidence="4" key="1">
    <citation type="journal article" date="2015" name="Genome Announc.">
        <title>Complete Genome Sequence of Herbaspirillum hiltneri N3 (DSM 17495), Isolated from Surface-Sterilized Wheat Roots.</title>
        <authorList>
            <person name="Guizelini D."/>
            <person name="Saizaki P.M."/>
            <person name="Coimbra N.A."/>
            <person name="Weiss V.A."/>
            <person name="Faoro H."/>
            <person name="Sfeir M.Z."/>
            <person name="Baura V.A."/>
            <person name="Monteiro R.A."/>
            <person name="Chubatsu L.S."/>
            <person name="Souza E.M."/>
            <person name="Cruz L.M."/>
            <person name="Pedrosa F.O."/>
            <person name="Raittz R.T."/>
            <person name="Marchaukoski J.N."/>
            <person name="Steffens M.B."/>
        </authorList>
    </citation>
    <scope>NUCLEOTIDE SEQUENCE [LARGE SCALE GENOMIC DNA]</scope>
    <source>
        <strain evidence="4">N3</strain>
    </source>
</reference>
<keyword evidence="4" id="KW-1185">Reference proteome</keyword>
<feature type="compositionally biased region" description="Basic and acidic residues" evidence="2">
    <location>
        <begin position="10"/>
        <end position="22"/>
    </location>
</feature>
<dbReference type="Proteomes" id="UP000063429">
    <property type="component" value="Chromosome"/>
</dbReference>
<sequence>MGYFVTRDATSVRHEQPRSEQTKEMIEQAYDPLQKRPPRSTSAWQAMLLANTTDFRKDIENIEQEVNKLLDNSAAKSKSRSAGSMLRRAAADVASIPDKGNVKANTSKAVHLGKGPQPNKLQKKNSPFANVKLQDGYAPMQTFLNVQSTARRQKKIELLRQETSELIEVLQDALKQAGDNRKVGALKHDAAKIELESLRKQLPEAPDAAQKALKLSAEHCEELEGKIKKQEDRIKNDVKLGRNVAKLKEDLAKMKVQLEKQQELRKVALGLQALQEANPMISHLEKMKVSLDRLSANTAADLETELADLKEANATEVEASLTGLIGLEGYKDKDQLQAFVRDKLQKVITSEFDLKKHAMPAPMVVDIYIGALAKAWEMEGAESDLDESDLNELHGEAMQVVLSLPGGLLAAEQINGAEIPKELRSAFRVEALATTTMKRLEEAWDGDGDIEDTPRYSALSAADDAAKAIKKEGNYESRTDVERGCYNAVRNKFFTATENTDTAIDPKLIDVNQRLEKMLTEWITDTQKKGLRNPSKDKTPFSDKTLDLASKTSTLGYDVPARPMSRLDKNLRQAVQRLRDLVPQEALDVITEDPSSSKAVDNLQTAVSSIAPGSLSGDQALMLGGILLAGDKSKENKDVRPGHISLEADDAQALTHLVQNRLGRLLAADAKIDATSVNDFIKTHGEKVANPHNVIDLFDDIKEHIVIDDSQKSSADLGRELQTNISVMRAMTAVEEVKNIRSLDDLYDYLAPKVYQFELRGKLKTSEGGVMGGSTKAFTWPLSLDPGTISVVLPIRGEIKGSATRCAVFEIGFSTTGFEIFVGTEKRTMKGGGGGVGVRVGYESILSSGGGVDKTVTFERSDTNGVWLRLPRAGDDEATRDQALAVLQTLLGRDEKPRGNAPDTRIGKFMEDEEGVQVMPQLIGELLANHSNLSVSAVGTYREETVRNEIAPNVSALTLAGGTGDNASRIQILGAGSKSERRSKLYRQSDKSGWMEVTRSNALSGGNAWGQAGVVSVNGLFAMDPTAKSSESYGGLASGHRQFQESGVDTKLRYIVRDGETNAVDTRIDIEDVNIKNHVHRVNQNQRELVALGAEQLFKSAAEKPPVHEQMRVAKGWLYDILKQAEEKSEGNSRHVFSISNCLNPSPAAVMDGLAAKAELERLHGNAVQAKHTDEQRDVVLRSPDSFKPWKVTTSERTSENRQFGWTTGVTYAKLQKTEGQRGTSSYPA</sequence>
<evidence type="ECO:0000256" key="2">
    <source>
        <dbReference type="SAM" id="MobiDB-lite"/>
    </source>
</evidence>
<evidence type="ECO:0000313" key="3">
    <source>
        <dbReference type="EMBL" id="AKZ62890.1"/>
    </source>
</evidence>
<protein>
    <submittedName>
        <fullName evidence="3">Uncharacterized protein</fullName>
    </submittedName>
</protein>
<feature type="region of interest" description="Disordered" evidence="2">
    <location>
        <begin position="1"/>
        <end position="22"/>
    </location>
</feature>
<gene>
    <name evidence="3" type="ORF">F506_09555</name>
</gene>
<name>A0ABN4HV52_9BURK</name>
<accession>A0ABN4HV52</accession>